<name>A0AA37IYW2_9FIRM</name>
<accession>A0AA37IYW2</accession>
<gene>
    <name evidence="3" type="ORF">JCM17207_11590</name>
</gene>
<keyword evidence="2" id="KW-1133">Transmembrane helix</keyword>
<feature type="transmembrane region" description="Helical" evidence="2">
    <location>
        <begin position="270"/>
        <end position="289"/>
    </location>
</feature>
<keyword evidence="2" id="KW-0472">Membrane</keyword>
<feature type="compositionally biased region" description="Low complexity" evidence="1">
    <location>
        <begin position="193"/>
        <end position="202"/>
    </location>
</feature>
<feature type="compositionally biased region" description="Low complexity" evidence="1">
    <location>
        <begin position="253"/>
        <end position="262"/>
    </location>
</feature>
<evidence type="ECO:0000256" key="1">
    <source>
        <dbReference type="SAM" id="MobiDB-lite"/>
    </source>
</evidence>
<organism evidence="3 4">
    <name type="scientific">Faecalibacterium gallinarum</name>
    <dbReference type="NCBI Taxonomy" id="2903556"/>
    <lineage>
        <taxon>Bacteria</taxon>
        <taxon>Bacillati</taxon>
        <taxon>Bacillota</taxon>
        <taxon>Clostridia</taxon>
        <taxon>Eubacteriales</taxon>
        <taxon>Oscillospiraceae</taxon>
        <taxon>Faecalibacterium</taxon>
    </lineage>
</organism>
<evidence type="ECO:0000256" key="2">
    <source>
        <dbReference type="SAM" id="Phobius"/>
    </source>
</evidence>
<protein>
    <submittedName>
        <fullName evidence="3">Uncharacterized protein</fullName>
    </submittedName>
</protein>
<dbReference type="AlphaFoldDB" id="A0AA37IYW2"/>
<reference evidence="3" key="1">
    <citation type="journal article" date="2022" name="Int. J. Syst. Evol. Microbiol.">
        <title>Genome-based, phenotypic and chemotaxonomic classification of Faecalibacterium strains: proposal of three novel species Faecalibacterium duncaniae sp. nov., Faecalibacterium hattorii sp. nov. and Faecalibacterium gallinarum sp. nov. .</title>
        <authorList>
            <person name="Sakamoto M."/>
            <person name="Sakurai N."/>
            <person name="Tanno H."/>
            <person name="Iino T."/>
            <person name="Ohkuma M."/>
            <person name="Endo A."/>
        </authorList>
    </citation>
    <scope>NUCLEOTIDE SEQUENCE</scope>
    <source>
        <strain evidence="3">JCM 17207</strain>
    </source>
</reference>
<dbReference type="Proteomes" id="UP001055185">
    <property type="component" value="Unassembled WGS sequence"/>
</dbReference>
<keyword evidence="4" id="KW-1185">Reference proteome</keyword>
<dbReference type="EMBL" id="BQKV01000036">
    <property type="protein sequence ID" value="GJN64534.1"/>
    <property type="molecule type" value="Genomic_DNA"/>
</dbReference>
<feature type="region of interest" description="Disordered" evidence="1">
    <location>
        <begin position="193"/>
        <end position="267"/>
    </location>
</feature>
<feature type="compositionally biased region" description="Basic and acidic residues" evidence="1">
    <location>
        <begin position="218"/>
        <end position="228"/>
    </location>
</feature>
<dbReference type="RefSeq" id="WP_238316731.1">
    <property type="nucleotide sequence ID" value="NZ_BQKV01000036.1"/>
</dbReference>
<keyword evidence="2" id="KW-0812">Transmembrane</keyword>
<comment type="caution">
    <text evidence="3">The sequence shown here is derived from an EMBL/GenBank/DDBJ whole genome shotgun (WGS) entry which is preliminary data.</text>
</comment>
<sequence>MPEEYLQVAFEIKATCDEISRRLLRWHWEQKPGSHTVDSLLQHLAVRRQESPLYYDRLPDLERKTSWQQLDTTLCMRVLLDPEKDAAHPLDLLGNTAHPSAARRACNAVRTARNEAAHAADRTGGVQAAMLFDEAVERLEEGYAGAAFSEKELQKYYRLAEEYLSRCGASRGSGSKGGRTQSPPEVNLYETGAARQQAAAARAAEEASPRSSGASRTAKREPRREPAHSAKSVPRNGKAKTTSPRTNSKKKSSGSGNQGRQSHAQRQKKGVNKAVLLLMLLALVVGLLLRARAMGGF</sequence>
<evidence type="ECO:0000313" key="4">
    <source>
        <dbReference type="Proteomes" id="UP001055185"/>
    </source>
</evidence>
<proteinExistence type="predicted"/>
<evidence type="ECO:0000313" key="3">
    <source>
        <dbReference type="EMBL" id="GJN64534.1"/>
    </source>
</evidence>